<keyword evidence="5" id="KW-1185">Reference proteome</keyword>
<dbReference type="PROSITE" id="PS50837">
    <property type="entry name" value="NACHT"/>
    <property type="match status" value="1"/>
</dbReference>
<organism evidence="4 5">
    <name type="scientific">Penicillium subrubescens</name>
    <dbReference type="NCBI Taxonomy" id="1316194"/>
    <lineage>
        <taxon>Eukaryota</taxon>
        <taxon>Fungi</taxon>
        <taxon>Dikarya</taxon>
        <taxon>Ascomycota</taxon>
        <taxon>Pezizomycotina</taxon>
        <taxon>Eurotiomycetes</taxon>
        <taxon>Eurotiomycetidae</taxon>
        <taxon>Eurotiales</taxon>
        <taxon>Aspergillaceae</taxon>
        <taxon>Penicillium</taxon>
    </lineage>
</organism>
<dbReference type="PANTHER" id="PTHR10039">
    <property type="entry name" value="AMELOGENIN"/>
    <property type="match status" value="1"/>
</dbReference>
<dbReference type="Gene3D" id="3.40.50.300">
    <property type="entry name" value="P-loop containing nucleotide triphosphate hydrolases"/>
    <property type="match status" value="1"/>
</dbReference>
<feature type="region of interest" description="Disordered" evidence="2">
    <location>
        <begin position="1"/>
        <end position="43"/>
    </location>
</feature>
<feature type="compositionally biased region" description="Polar residues" evidence="2">
    <location>
        <begin position="11"/>
        <end position="25"/>
    </location>
</feature>
<dbReference type="InterPro" id="IPR055530">
    <property type="entry name" value="DUF7104"/>
</dbReference>
<evidence type="ECO:0000256" key="2">
    <source>
        <dbReference type="SAM" id="MobiDB-lite"/>
    </source>
</evidence>
<gene>
    <name evidence="4" type="ORF">PENSUB_13947</name>
</gene>
<comment type="caution">
    <text evidence="4">The sequence shown here is derived from an EMBL/GenBank/DDBJ whole genome shotgun (WGS) entry which is preliminary data.</text>
</comment>
<dbReference type="SUPFAM" id="SSF48403">
    <property type="entry name" value="Ankyrin repeat"/>
    <property type="match status" value="2"/>
</dbReference>
<dbReference type="Gene3D" id="1.20.5.340">
    <property type="match status" value="3"/>
</dbReference>
<accession>A0A1Q5UQ39</accession>
<dbReference type="InterPro" id="IPR007111">
    <property type="entry name" value="NACHT_NTPase"/>
</dbReference>
<reference evidence="4 5" key="1">
    <citation type="submission" date="2016-10" db="EMBL/GenBank/DDBJ databases">
        <title>Genome sequence of the ascomycete fungus Penicillium subrubescens.</title>
        <authorList>
            <person name="De Vries R.P."/>
            <person name="Peng M."/>
            <person name="Dilokpimol A."/>
            <person name="Hilden K."/>
            <person name="Makela M.R."/>
            <person name="Grigoriev I."/>
            <person name="Riley R."/>
            <person name="Granchi Z."/>
        </authorList>
    </citation>
    <scope>NUCLEOTIDE SEQUENCE [LARGE SCALE GENOMIC DNA]</scope>
    <source>
        <strain evidence="4 5">CBS 132785</strain>
    </source>
</reference>
<proteinExistence type="predicted"/>
<dbReference type="InterPro" id="IPR056884">
    <property type="entry name" value="NPHP3-like_N"/>
</dbReference>
<dbReference type="Pfam" id="PF23397">
    <property type="entry name" value="DUF7104"/>
    <property type="match status" value="9"/>
</dbReference>
<dbReference type="Pfam" id="PF24883">
    <property type="entry name" value="NPHP3_N"/>
    <property type="match status" value="1"/>
</dbReference>
<dbReference type="InterPro" id="IPR036770">
    <property type="entry name" value="Ankyrin_rpt-contain_sf"/>
</dbReference>
<evidence type="ECO:0000256" key="1">
    <source>
        <dbReference type="ARBA" id="ARBA00022737"/>
    </source>
</evidence>
<evidence type="ECO:0000313" key="4">
    <source>
        <dbReference type="EMBL" id="OKP14595.1"/>
    </source>
</evidence>
<evidence type="ECO:0000313" key="5">
    <source>
        <dbReference type="Proteomes" id="UP000186955"/>
    </source>
</evidence>
<evidence type="ECO:0000259" key="3">
    <source>
        <dbReference type="PROSITE" id="PS50837"/>
    </source>
</evidence>
<feature type="domain" description="NACHT" evidence="3">
    <location>
        <begin position="343"/>
        <end position="489"/>
    </location>
</feature>
<dbReference type="AlphaFoldDB" id="A0A1Q5UQ39"/>
<dbReference type="EMBL" id="MNBE01000079">
    <property type="protein sequence ID" value="OKP14595.1"/>
    <property type="molecule type" value="Genomic_DNA"/>
</dbReference>
<feature type="compositionally biased region" description="Low complexity" evidence="2">
    <location>
        <begin position="31"/>
        <end position="43"/>
    </location>
</feature>
<dbReference type="InterPro" id="IPR031359">
    <property type="entry name" value="NACHT_N"/>
</dbReference>
<dbReference type="Proteomes" id="UP000186955">
    <property type="component" value="Unassembled WGS sequence"/>
</dbReference>
<sequence length="1251" mass="139903">MGLRAGLSKLSFPSRNNAQSKTSASHPGPPISATIPSTSAPIPPIASGNLWTEAHSRLSDKEREAISRSGATGQPYNPRLIIQYVQDKQKICEDKRWRFQQFGRTIELKETADKVLSWLQKFIAAGDIAVNVDPLHAGLPWAGIRLLAQAAISGHDQMEALLRGLNRVLCVLYRCQLYELLLTANETSDQARSNLRQALIELYIVILRFLATAIRVYEKNSFQRTFAAWTSDELLRFEKDCQDRENRADFEARNCDRSAFSEILKVLQTLPVIQDLADSIDSKVTLTWELLQEKEMGDMLAWVSGIPYEDHHKAACKDRTENTGGWIFKETRYQEWYKSHDSAILWLHGIPGAGKTKLVSRIIDRIQDDHPQTTLGYFYCNRNEESRREPTRILQSYVQQLSVSPQQGAVHQSLNDLYKKNQRKGGSSAGLNFEESEELLLILMKAHSKTVLILDGLDESHQDDRAEFIEILHRLISQSANLKILISSRCDDNIKRQLELKPNIGIEATNNQDDIRRFVSERLRIMDTRRRTPISEAMKKEIIKTLLEKSEGMFQWVALQVHQIGRLYIEGDIRKRLGRLPKGLKEAYDEIFDRIESAEGSQPGIATRAFTWILLSFEPLSSDTLVSFVSRDPESGLIEHDDLNIYILLDACCNLMVVDERRVPIGSTKSKAVEYADICRLSHLSVREYLEERFYGNNKSGRLGTAHTGLATVTIKCLLETNDFRIQDTKLIDQPALVYAAKFWHQHSRKSLESAPSKTVKDLVSMMFGKKYDTAYLNWICIRYQGAGRHGPGRLFYACAFGFDFVVDTLLREGAKVIQGDKTTSPIVAAAVRCHAGILCQLLRVCQVIDQQDVCDILKDIKGDFTETMNVLSHQGALGSCEGGQPKEMSSEIMERRMMAAARNQKDGDKIVAFLFDRHGADINVTEAVTKAAASNIEIGHRVMLVLLEKRRAEVRLTEGLIKTAASNRESGDRTMMALLENHGGDNQITKEIVLKIINGFSETVVKYLLLSYGATIQINESLVKAAASNPKDGGKIIPMLFAHCCDNIITQDILIVAAMNRADGDEVMKVLLAHCRADVEITESILKAAASNLEKGNQVMEILLARPGSKPQITNTVLKAAVSNSHSADQIMKTIFSHGGDIDISKDIVKTAATNPKSGYKAMKILLDNQGSNIKITEDVVKAAVSNRGCGDKMIETLFDMRGADVPITEEVVKAAISNSGRGPLIVKILLRECGPKVESTKAWSRMPHR</sequence>
<dbReference type="Pfam" id="PF17100">
    <property type="entry name" value="NACHT_N"/>
    <property type="match status" value="1"/>
</dbReference>
<dbReference type="SUPFAM" id="SSF52540">
    <property type="entry name" value="P-loop containing nucleoside triphosphate hydrolases"/>
    <property type="match status" value="1"/>
</dbReference>
<dbReference type="PANTHER" id="PTHR10039:SF16">
    <property type="entry name" value="GPI INOSITOL-DEACYLASE"/>
    <property type="match status" value="1"/>
</dbReference>
<protein>
    <submittedName>
        <fullName evidence="4">Vegetative incompatibility protein HET-E-1</fullName>
    </submittedName>
</protein>
<dbReference type="STRING" id="1316194.A0A1Q5UQ39"/>
<dbReference type="InterPro" id="IPR027417">
    <property type="entry name" value="P-loop_NTPase"/>
</dbReference>
<name>A0A1Q5UQ39_9EURO</name>
<keyword evidence="1" id="KW-0677">Repeat</keyword>